<gene>
    <name evidence="1" type="ORF">CR203_15980</name>
</gene>
<accession>A0A3A9K4W9</accession>
<proteinExistence type="predicted"/>
<dbReference type="Proteomes" id="UP000281498">
    <property type="component" value="Unassembled WGS sequence"/>
</dbReference>
<protein>
    <submittedName>
        <fullName evidence="1">Renal dipeptidase</fullName>
    </submittedName>
</protein>
<evidence type="ECO:0000313" key="1">
    <source>
        <dbReference type="EMBL" id="RKL66388.1"/>
    </source>
</evidence>
<reference evidence="1 2" key="1">
    <citation type="submission" date="2017-10" db="EMBL/GenBank/DDBJ databases">
        <title>Bacillus sp. nov., a halophilic bacterium isolated from a Keqin Lake.</title>
        <authorList>
            <person name="Wang H."/>
        </authorList>
    </citation>
    <scope>NUCLEOTIDE SEQUENCE [LARGE SCALE GENOMIC DNA]</scope>
    <source>
        <strain evidence="1 2">KCTC 13187</strain>
    </source>
</reference>
<dbReference type="Pfam" id="PF14907">
    <property type="entry name" value="NTP_transf_5"/>
    <property type="match status" value="1"/>
</dbReference>
<keyword evidence="2" id="KW-1185">Reference proteome</keyword>
<comment type="caution">
    <text evidence="1">The sequence shown here is derived from an EMBL/GenBank/DDBJ whole genome shotgun (WGS) entry which is preliminary data.</text>
</comment>
<evidence type="ECO:0000313" key="2">
    <source>
        <dbReference type="Proteomes" id="UP000281498"/>
    </source>
</evidence>
<sequence>MDNQIVLNLEQVPKELSLILELIKDQQDESHQIYHELFKDINWELFIDLSLHHRLYPILYKKAKQCNDVIPVNVTKTLYQYYQRNTFQMLHLTREMETVSQLLDENQIRVLFLKGPHLAYELYGDLSLRTSSDLDFLIPIEALETVGNLLSELGYAKDDYIQTVLNDWRWRHHHVTYIHPEKGLKLEVHWRLHPGPGIEPSFNDLWDRKSITSITSSPVYYLGKEDLFVFLVSHGSRHGWSRLRWLVDINQLLKLDVNWEIVCKLFKKGKSLSVGGQSIVLATYLINSHIHETLNPLLKGKQPMRLAQDAVFYLENMVNLHTTPVPEKTARYHSRHLFSLMSLSQKLLFILSFLYPYPEDAKTLPLPKKLHFLYFPLRPFLWGWRKTRKHAIS</sequence>
<dbReference type="OrthoDB" id="9773927at2"/>
<name>A0A3A9K4W9_9BACI</name>
<dbReference type="EMBL" id="PDOE01000007">
    <property type="protein sequence ID" value="RKL66388.1"/>
    <property type="molecule type" value="Genomic_DNA"/>
</dbReference>
<organism evidence="1 2">
    <name type="scientific">Salipaludibacillus neizhouensis</name>
    <dbReference type="NCBI Taxonomy" id="885475"/>
    <lineage>
        <taxon>Bacteria</taxon>
        <taxon>Bacillati</taxon>
        <taxon>Bacillota</taxon>
        <taxon>Bacilli</taxon>
        <taxon>Bacillales</taxon>
        <taxon>Bacillaceae</taxon>
    </lineage>
</organism>
<dbReference type="InterPro" id="IPR039498">
    <property type="entry name" value="NTP_transf_5"/>
</dbReference>
<dbReference type="RefSeq" id="WP_110939170.1">
    <property type="nucleotide sequence ID" value="NZ_KZ614148.1"/>
</dbReference>
<dbReference type="AlphaFoldDB" id="A0A3A9K4W9"/>